<dbReference type="GO" id="GO:0030864">
    <property type="term" value="C:cortical actin cytoskeleton"/>
    <property type="evidence" value="ECO:0007669"/>
    <property type="project" value="TreeGrafter"/>
</dbReference>
<dbReference type="FunFam" id="3.30.40.10:FF:000018">
    <property type="entry name" value="Synaptotagmin-like 5, isoform CRA_a"/>
    <property type="match status" value="1"/>
</dbReference>
<dbReference type="InterPro" id="IPR017907">
    <property type="entry name" value="Znf_RING_CS"/>
</dbReference>
<dbReference type="InterPro" id="IPR011011">
    <property type="entry name" value="Znf_FYVE_PHD"/>
</dbReference>
<dbReference type="GO" id="GO:0031267">
    <property type="term" value="F:small GTPase binding"/>
    <property type="evidence" value="ECO:0007669"/>
    <property type="project" value="InterPro"/>
</dbReference>
<feature type="region of interest" description="Disordered" evidence="7">
    <location>
        <begin position="1545"/>
        <end position="1672"/>
    </location>
</feature>
<keyword evidence="10" id="KW-1185">Reference proteome</keyword>
<dbReference type="RefSeq" id="XP_022322539.1">
    <property type="nucleotide sequence ID" value="XM_022466831.1"/>
</dbReference>
<reference evidence="11 12" key="1">
    <citation type="submission" date="2025-04" db="UniProtKB">
        <authorList>
            <consortium name="RefSeq"/>
        </authorList>
    </citation>
    <scope>IDENTIFICATION</scope>
    <source>
        <tissue evidence="11 12">Whole sample</tissue>
    </source>
</reference>
<dbReference type="GO" id="GO:0017022">
    <property type="term" value="F:myosin binding"/>
    <property type="evidence" value="ECO:0007669"/>
    <property type="project" value="TreeGrafter"/>
</dbReference>
<dbReference type="InterPro" id="IPR007110">
    <property type="entry name" value="Ig-like_dom"/>
</dbReference>
<dbReference type="InterPro" id="IPR003599">
    <property type="entry name" value="Ig_sub"/>
</dbReference>
<feature type="compositionally biased region" description="Polar residues" evidence="7">
    <location>
        <begin position="1227"/>
        <end position="1247"/>
    </location>
</feature>
<feature type="region of interest" description="Disordered" evidence="7">
    <location>
        <begin position="1688"/>
        <end position="1707"/>
    </location>
</feature>
<evidence type="ECO:0000256" key="4">
    <source>
        <dbReference type="ARBA" id="ARBA00022771"/>
    </source>
</evidence>
<name>A0A8B8D369_CRAVI</name>
<dbReference type="GO" id="GO:0008270">
    <property type="term" value="F:zinc ion binding"/>
    <property type="evidence" value="ECO:0007669"/>
    <property type="project" value="UniProtKB-KW"/>
</dbReference>
<feature type="domain" description="Ig-like" evidence="8">
    <location>
        <begin position="983"/>
        <end position="1072"/>
    </location>
</feature>
<dbReference type="Proteomes" id="UP000694844">
    <property type="component" value="Chromosome 3"/>
</dbReference>
<dbReference type="RefSeq" id="XP_022322537.1">
    <property type="nucleotide sequence ID" value="XM_022466829.1"/>
</dbReference>
<feature type="region of interest" description="Disordered" evidence="7">
    <location>
        <begin position="707"/>
        <end position="729"/>
    </location>
</feature>
<feature type="compositionally biased region" description="Polar residues" evidence="7">
    <location>
        <begin position="1081"/>
        <end position="1094"/>
    </location>
</feature>
<evidence type="ECO:0000256" key="1">
    <source>
        <dbReference type="ARBA" id="ARBA00004496"/>
    </source>
</evidence>
<keyword evidence="2" id="KW-0963">Cytoplasm</keyword>
<feature type="compositionally biased region" description="Polar residues" evidence="7">
    <location>
        <begin position="1627"/>
        <end position="1662"/>
    </location>
</feature>
<feature type="region of interest" description="Disordered" evidence="7">
    <location>
        <begin position="523"/>
        <end position="557"/>
    </location>
</feature>
<feature type="region of interest" description="Disordered" evidence="7">
    <location>
        <begin position="1217"/>
        <end position="1286"/>
    </location>
</feature>
<evidence type="ECO:0000256" key="7">
    <source>
        <dbReference type="SAM" id="MobiDB-lite"/>
    </source>
</evidence>
<dbReference type="InterPro" id="IPR051745">
    <property type="entry name" value="Intracell_Transport_Effector"/>
</dbReference>
<dbReference type="CDD" id="cd15753">
    <property type="entry name" value="FYVE_SlaC2-c"/>
    <property type="match status" value="1"/>
</dbReference>
<dbReference type="OrthoDB" id="10072397at2759"/>
<feature type="compositionally biased region" description="Polar residues" evidence="7">
    <location>
        <begin position="1549"/>
        <end position="1575"/>
    </location>
</feature>
<evidence type="ECO:0000259" key="9">
    <source>
        <dbReference type="PROSITE" id="PS50916"/>
    </source>
</evidence>
<dbReference type="RefSeq" id="XP_022322538.1">
    <property type="nucleotide sequence ID" value="XM_022466830.1"/>
</dbReference>
<dbReference type="InterPro" id="IPR013783">
    <property type="entry name" value="Ig-like_fold"/>
</dbReference>
<keyword evidence="3" id="KW-0479">Metal-binding</keyword>
<dbReference type="KEGG" id="cvn:111124002"/>
<dbReference type="GO" id="GO:0003779">
    <property type="term" value="F:actin binding"/>
    <property type="evidence" value="ECO:0007669"/>
    <property type="project" value="TreeGrafter"/>
</dbReference>
<proteinExistence type="predicted"/>
<organism evidence="10 12">
    <name type="scientific">Crassostrea virginica</name>
    <name type="common">Eastern oyster</name>
    <dbReference type="NCBI Taxonomy" id="6565"/>
    <lineage>
        <taxon>Eukaryota</taxon>
        <taxon>Metazoa</taxon>
        <taxon>Spiralia</taxon>
        <taxon>Lophotrochozoa</taxon>
        <taxon>Mollusca</taxon>
        <taxon>Bivalvia</taxon>
        <taxon>Autobranchia</taxon>
        <taxon>Pteriomorphia</taxon>
        <taxon>Ostreida</taxon>
        <taxon>Ostreoidea</taxon>
        <taxon>Ostreidae</taxon>
        <taxon>Crassostrea</taxon>
    </lineage>
</organism>
<evidence type="ECO:0000256" key="5">
    <source>
        <dbReference type="ARBA" id="ARBA00022833"/>
    </source>
</evidence>
<dbReference type="InterPro" id="IPR041282">
    <property type="entry name" value="FYVE_2"/>
</dbReference>
<evidence type="ECO:0000256" key="6">
    <source>
        <dbReference type="ARBA" id="ARBA00023319"/>
    </source>
</evidence>
<evidence type="ECO:0000259" key="8">
    <source>
        <dbReference type="PROSITE" id="PS50835"/>
    </source>
</evidence>
<dbReference type="InterPro" id="IPR013083">
    <property type="entry name" value="Znf_RING/FYVE/PHD"/>
</dbReference>
<feature type="domain" description="RabBD" evidence="9">
    <location>
        <begin position="16"/>
        <end position="144"/>
    </location>
</feature>
<evidence type="ECO:0000313" key="11">
    <source>
        <dbReference type="RefSeq" id="XP_022322537.1"/>
    </source>
</evidence>
<feature type="compositionally biased region" description="Acidic residues" evidence="7">
    <location>
        <begin position="1693"/>
        <end position="1707"/>
    </location>
</feature>
<dbReference type="FunFam" id="2.60.40.10:FF:000425">
    <property type="entry name" value="Myosin light chain kinase"/>
    <property type="match status" value="1"/>
</dbReference>
<evidence type="ECO:0000313" key="10">
    <source>
        <dbReference type="Proteomes" id="UP000694844"/>
    </source>
</evidence>
<feature type="region of interest" description="Disordered" evidence="7">
    <location>
        <begin position="1075"/>
        <end position="1099"/>
    </location>
</feature>
<comment type="subcellular location">
    <subcellularLocation>
        <location evidence="1">Cytoplasm</location>
    </subcellularLocation>
</comment>
<dbReference type="GeneID" id="111124002"/>
<feature type="compositionally biased region" description="Basic and acidic residues" evidence="7">
    <location>
        <begin position="530"/>
        <end position="551"/>
    </location>
</feature>
<feature type="region of interest" description="Disordered" evidence="7">
    <location>
        <begin position="198"/>
        <end position="298"/>
    </location>
</feature>
<keyword evidence="4" id="KW-0863">Zinc-finger</keyword>
<dbReference type="Gene3D" id="3.30.40.10">
    <property type="entry name" value="Zinc/RING finger domain, C3HC4 (zinc finger)"/>
    <property type="match status" value="1"/>
</dbReference>
<feature type="compositionally biased region" description="Acidic residues" evidence="7">
    <location>
        <begin position="707"/>
        <end position="720"/>
    </location>
</feature>
<dbReference type="PANTHER" id="PTHR14555:SF3">
    <property type="entry name" value="RABBD DOMAIN-CONTAINING PROTEIN"/>
    <property type="match status" value="1"/>
</dbReference>
<feature type="compositionally biased region" description="Low complexity" evidence="7">
    <location>
        <begin position="1607"/>
        <end position="1618"/>
    </location>
</feature>
<dbReference type="PROSITE" id="PS50835">
    <property type="entry name" value="IG_LIKE"/>
    <property type="match status" value="2"/>
</dbReference>
<feature type="compositionally biased region" description="Polar residues" evidence="7">
    <location>
        <begin position="245"/>
        <end position="258"/>
    </location>
</feature>
<dbReference type="PANTHER" id="PTHR14555">
    <property type="entry name" value="MYELIN-ASSOCIATED OLIGODENDROCYTIC BASIC PROTEIN MOBP -RELATED"/>
    <property type="match status" value="1"/>
</dbReference>
<evidence type="ECO:0000313" key="12">
    <source>
        <dbReference type="RefSeq" id="XP_022322538.1"/>
    </source>
</evidence>
<sequence length="1707" mass="191631">MRTDSNSMSRAVISKHMNLEHLSDAECEKILQVLQKDFELRDKEKQRLHKIEEDLKEEEEKTEVIAVKTKLNEEVCVRCCQKFGIIFNRKQLCLICKHYVCKRCANYNDNDKGYTCQACLKERTQLEEQERELKLKSFDWFYNNVSQKFKRFGSAKVVRSLYKQRGARGRAYHRDVFTEYTLWRKLLADNESDSGYDPSFLTNLRSGGMGGGGGSSAPEDGGQDNEEEPIANSEPEIESIGPAPVTTTTRSQASSIETLNHDNKKSYSNNNNNSSSNSSNSSSNSTAEVQVDNIPKEKSKEDIYKEAFEHYKETEEKKFNSKFGSLLQDLHLSLEQPVLSGGSSYGSTSYGEVLEKYRSRLRELLVGVSQRLEMAVESFDSSPSQSATDTAQKVKKIVSKLIEESFGESIDVTSDEAVSDLSSLSDDSCDHQVKSFEDQLAHAVIARVLENFSRERNIDIPLDFIDGNALTNQVSDSRSHDSDSKSHPDLASRGASSDDENSIVTKVERRSLSSRLECDDLDVNESVSDSENRLHPLDSVSREVSRHKLQEDLDDSSYEVISVHDLEGENHPDQGEDQVDGEGVDQGVSEEEDITADCVHTQNKEQDLEELKRIARDIKSPRRRVQCHEIQEQIEFDEEPIQPVLVNREESKSEFVSRLSTYDRLHDTEKYSLPDFSEDYEDNEFFQNEVDPDLLSMNLAPILEEDEDNFQEEEEEEDEEGTSKTRSSEEKTWRDNWIFNRSGLTGLNSSLGGGGLAGRSLDEVYLTIPQPDDDITARVGNSASSEKGELRDVDQMSDDLSEGHEENLMDDEVSFFAKSVDEIARITTRMTSSSPYLRPQSSTSVQTVDSDTSLDTSISRLSKSEPTYIEELIPAEGDDPKFDIPPESLTVKEGEPAKFSCRVSGTEPIEVIWYRVEDGDLQQLEDSEDYEFTQDNNRHGATVFNTAKSMAGQLMCMVINEKAHCSQSFFLKVKNNNQEMKKPEFLKEIEDQEVKEGQHVKFRAKVKGYPLPRVVWYKDGSLLKNSSNYKIEKFGNRDYLLNIDYATPEDDAEYWIVAKNVAGETKSTAQLIVQSKELDSSPKSNVSSHTTTPYRSKDDRQLANMGRKLLLTHEKVQAESESMLESANKLTDMHTSLDQFDAMLSSFEAEIEVVGTSTPRPPPPSEFADEDTLLKHDLRKGVESYHNMKDAASNIHNTTLSALKLLKSTENLINSQPEEDVFASASPRETTLSPKSRQDQDNNNLSETPKDKVISGSVPKVPTLDLTDLPEVTDNGHVTSETVIEPTSKVPLESVEVTRDSLCEDEEEPTVVNFGPKEVSEEMYGRDFYVQGEKKKSPRHWEVKVPQYPSRGGKVMTPDHLQETEEEIYITYSHICHLEEKIHNLEYCLSRTPPSHQRRLRELEEQVALVVAHTNLSEHRVANVEHQLDLNSCPAITTGHTMEDSVSSLSPSLSIDSGFSSIREKPQQTQMFGESSEMDIPESRTEFNEELGAAELPSVNRLKALFNTSKGDDSASVKRFENVLESGVHSITGRSVPKEKLDKYRHLSSPMSKPVQSPEVTPGKSTLSVTLSSKHPGTRNIDAEPTQIFPKKKGEFFPDTSTASNVTSSKTIASTKTKVAPLPPVTPTHQETATSVSKTQTQKSGTNEPSQNAPKGSNSTPQGAAAKGKTRIRAGCINARASFWEKRIQGEETKEEEFPEMVENVSD</sequence>
<accession>A0A8B8D369</accession>
<evidence type="ECO:0000256" key="2">
    <source>
        <dbReference type="ARBA" id="ARBA00022490"/>
    </source>
</evidence>
<dbReference type="GO" id="GO:0006886">
    <property type="term" value="P:intracellular protein transport"/>
    <property type="evidence" value="ECO:0007669"/>
    <property type="project" value="InterPro"/>
</dbReference>
<feature type="compositionally biased region" description="Basic and acidic residues" evidence="7">
    <location>
        <begin position="477"/>
        <end position="490"/>
    </location>
</feature>
<evidence type="ECO:0000256" key="3">
    <source>
        <dbReference type="ARBA" id="ARBA00022723"/>
    </source>
</evidence>
<protein>
    <submittedName>
        <fullName evidence="11 12">Titin homolog isoform X1</fullName>
    </submittedName>
</protein>
<feature type="domain" description="Ig-like" evidence="8">
    <location>
        <begin position="880"/>
        <end position="972"/>
    </location>
</feature>
<dbReference type="PROSITE" id="PS50916">
    <property type="entry name" value="RABBD"/>
    <property type="match status" value="1"/>
</dbReference>
<dbReference type="Gene3D" id="2.60.40.10">
    <property type="entry name" value="Immunoglobulins"/>
    <property type="match status" value="2"/>
</dbReference>
<dbReference type="Pfam" id="PF07679">
    <property type="entry name" value="I-set"/>
    <property type="match status" value="2"/>
</dbReference>
<dbReference type="PROSITE" id="PS00518">
    <property type="entry name" value="ZF_RING_1"/>
    <property type="match status" value="1"/>
</dbReference>
<feature type="region of interest" description="Disordered" evidence="7">
    <location>
        <begin position="473"/>
        <end position="503"/>
    </location>
</feature>
<dbReference type="SMART" id="SM00409">
    <property type="entry name" value="IG"/>
    <property type="match status" value="2"/>
</dbReference>
<dbReference type="SUPFAM" id="SSF48726">
    <property type="entry name" value="Immunoglobulin"/>
    <property type="match status" value="2"/>
</dbReference>
<keyword evidence="5" id="KW-0862">Zinc</keyword>
<gene>
    <name evidence="11 12 13" type="primary">LOC111124002</name>
</gene>
<dbReference type="InterPro" id="IPR013098">
    <property type="entry name" value="Ig_I-set"/>
</dbReference>
<evidence type="ECO:0000313" key="13">
    <source>
        <dbReference type="RefSeq" id="XP_022322539.1"/>
    </source>
</evidence>
<dbReference type="InterPro" id="IPR036179">
    <property type="entry name" value="Ig-like_dom_sf"/>
</dbReference>
<feature type="compositionally biased region" description="Low complexity" evidence="7">
    <location>
        <begin position="268"/>
        <end position="285"/>
    </location>
</feature>
<keyword evidence="6" id="KW-0393">Immunoglobulin domain</keyword>
<dbReference type="SUPFAM" id="SSF57903">
    <property type="entry name" value="FYVE/PHD zinc finger"/>
    <property type="match status" value="1"/>
</dbReference>
<dbReference type="InterPro" id="IPR010911">
    <property type="entry name" value="Rab_BD"/>
</dbReference>
<dbReference type="Pfam" id="PF02318">
    <property type="entry name" value="FYVE_2"/>
    <property type="match status" value="1"/>
</dbReference>